<protein>
    <submittedName>
        <fullName evidence="1">Uncharacterized protein</fullName>
    </submittedName>
</protein>
<accession>A0ABQ0ZDW9</accession>
<gene>
    <name evidence="1" type="ORF">RsS93_63170</name>
</gene>
<dbReference type="Proteomes" id="UP000390335">
    <property type="component" value="Unassembled WGS sequence"/>
</dbReference>
<dbReference type="RefSeq" id="WP_152095016.1">
    <property type="nucleotide sequence ID" value="NZ_BLAJ01000026.1"/>
</dbReference>
<name>A0ABQ0ZDW9_9HYPH</name>
<reference evidence="1 2" key="1">
    <citation type="journal article" date="2020" name="Genome Biol. Evol.">
        <title>Rhizobium dioscoreae sp. nov., a plant growth-promoting bacterium isolated from yam (Dioscorea species).</title>
        <authorList>
            <person name="Ouyabe M."/>
            <person name="Tanaka N."/>
            <person name="Shiwa Y."/>
            <person name="Fujita N."/>
            <person name="Kikuno H."/>
            <person name="Babil P."/>
            <person name="Shiwachi H."/>
        </authorList>
    </citation>
    <scope>NUCLEOTIDE SEQUENCE [LARGE SCALE GENOMIC DNA]</scope>
    <source>
        <strain evidence="1 2">S-93</strain>
    </source>
</reference>
<dbReference type="EMBL" id="BLAJ01000026">
    <property type="protein sequence ID" value="GES53703.1"/>
    <property type="molecule type" value="Genomic_DNA"/>
</dbReference>
<comment type="caution">
    <text evidence="1">The sequence shown here is derived from an EMBL/GenBank/DDBJ whole genome shotgun (WGS) entry which is preliminary data.</text>
</comment>
<evidence type="ECO:0000313" key="1">
    <source>
        <dbReference type="EMBL" id="GES53703.1"/>
    </source>
</evidence>
<keyword evidence="2" id="KW-1185">Reference proteome</keyword>
<sequence>MRYQTITQGTFASSAGSSYAIIKNAVVLGMVKMAGLETDLLSLCSTCTSLGIERAAGTMMERLKRLTQGKLSQSELTMLKGIFEIVTTQSWFDDTEYSREGFAVGLVGLFRYGIVKPNQLQKIAMLWAYTEFSKDMPNAQRLKLKSLHSGCSVPE</sequence>
<organism evidence="1 2">
    <name type="scientific">Rhizobium dioscoreae</name>
    <dbReference type="NCBI Taxonomy" id="2653122"/>
    <lineage>
        <taxon>Bacteria</taxon>
        <taxon>Pseudomonadati</taxon>
        <taxon>Pseudomonadota</taxon>
        <taxon>Alphaproteobacteria</taxon>
        <taxon>Hyphomicrobiales</taxon>
        <taxon>Rhizobiaceae</taxon>
        <taxon>Rhizobium/Agrobacterium group</taxon>
        <taxon>Rhizobium</taxon>
    </lineage>
</organism>
<evidence type="ECO:0000313" key="2">
    <source>
        <dbReference type="Proteomes" id="UP000390335"/>
    </source>
</evidence>
<proteinExistence type="predicted"/>